<dbReference type="InterPro" id="IPR043795">
    <property type="entry name" value="N-alpha-Ac-DABA-like"/>
</dbReference>
<evidence type="ECO:0000256" key="4">
    <source>
        <dbReference type="ARBA" id="ARBA00022833"/>
    </source>
</evidence>
<gene>
    <name evidence="6" type="ORF">ACFFIA_21835</name>
</gene>
<accession>A0ABV6M763</accession>
<evidence type="ECO:0000313" key="7">
    <source>
        <dbReference type="Proteomes" id="UP001589867"/>
    </source>
</evidence>
<evidence type="ECO:0000256" key="2">
    <source>
        <dbReference type="ARBA" id="ARBA00022723"/>
    </source>
</evidence>
<keyword evidence="3" id="KW-0378">Hydrolase</keyword>
<feature type="domain" description="Succinylglutamate desuccinylase/Aspartoacylase catalytic" evidence="5">
    <location>
        <begin position="28"/>
        <end position="213"/>
    </location>
</feature>
<dbReference type="PANTHER" id="PTHR37326:SF1">
    <property type="entry name" value="BLL3975 PROTEIN"/>
    <property type="match status" value="1"/>
</dbReference>
<comment type="caution">
    <text evidence="6">The sequence shown here is derived from an EMBL/GenBank/DDBJ whole genome shotgun (WGS) entry which is preliminary data.</text>
</comment>
<proteinExistence type="predicted"/>
<comment type="cofactor">
    <cofactor evidence="1">
        <name>Zn(2+)</name>
        <dbReference type="ChEBI" id="CHEBI:29105"/>
    </cofactor>
</comment>
<evidence type="ECO:0000259" key="5">
    <source>
        <dbReference type="Pfam" id="PF24827"/>
    </source>
</evidence>
<keyword evidence="2" id="KW-0479">Metal-binding</keyword>
<protein>
    <submittedName>
        <fullName evidence="6">Succinylglutamate desuccinylase/aspartoacylase family protein</fullName>
    </submittedName>
</protein>
<dbReference type="Proteomes" id="UP001589867">
    <property type="component" value="Unassembled WGS sequence"/>
</dbReference>
<organism evidence="6 7">
    <name type="scientific">Phytohabitans kaempferiae</name>
    <dbReference type="NCBI Taxonomy" id="1620943"/>
    <lineage>
        <taxon>Bacteria</taxon>
        <taxon>Bacillati</taxon>
        <taxon>Actinomycetota</taxon>
        <taxon>Actinomycetes</taxon>
        <taxon>Micromonosporales</taxon>
        <taxon>Micromonosporaceae</taxon>
    </lineage>
</organism>
<evidence type="ECO:0000256" key="3">
    <source>
        <dbReference type="ARBA" id="ARBA00022801"/>
    </source>
</evidence>
<dbReference type="RefSeq" id="WP_377253465.1">
    <property type="nucleotide sequence ID" value="NZ_JBHLUH010000042.1"/>
</dbReference>
<evidence type="ECO:0000313" key="6">
    <source>
        <dbReference type="EMBL" id="MFC0530308.1"/>
    </source>
</evidence>
<dbReference type="CDD" id="cd06230">
    <property type="entry name" value="M14_ASTE_ASPA_like"/>
    <property type="match status" value="1"/>
</dbReference>
<reference evidence="6 7" key="1">
    <citation type="submission" date="2024-09" db="EMBL/GenBank/DDBJ databases">
        <authorList>
            <person name="Sun Q."/>
            <person name="Mori K."/>
        </authorList>
    </citation>
    <scope>NUCLEOTIDE SEQUENCE [LARGE SCALE GENOMIC DNA]</scope>
    <source>
        <strain evidence="6 7">TBRC 3947</strain>
    </source>
</reference>
<dbReference type="SUPFAM" id="SSF53187">
    <property type="entry name" value="Zn-dependent exopeptidases"/>
    <property type="match status" value="1"/>
</dbReference>
<dbReference type="EMBL" id="JBHLUH010000042">
    <property type="protein sequence ID" value="MFC0530308.1"/>
    <property type="molecule type" value="Genomic_DNA"/>
</dbReference>
<dbReference type="Gene3D" id="3.40.630.10">
    <property type="entry name" value="Zn peptidases"/>
    <property type="match status" value="1"/>
</dbReference>
<dbReference type="InterPro" id="IPR053138">
    <property type="entry name" value="N-alpha-Ac-DABA_deacetylase"/>
</dbReference>
<dbReference type="PANTHER" id="PTHR37326">
    <property type="entry name" value="BLL3975 PROTEIN"/>
    <property type="match status" value="1"/>
</dbReference>
<name>A0ABV6M763_9ACTN</name>
<dbReference type="Pfam" id="PF24827">
    <property type="entry name" value="AstE_AspA_cat"/>
    <property type="match status" value="1"/>
</dbReference>
<sequence>MTADHGTTVARVPLAGGAVLTTVRGARPGPTLALLGGVHGDEDEGVLAVHEVVREASRAPLAGTVRAVAPAHPAAWAAYSRTGPLDGENLARCFPGDPVGGPTAQLAAAITADVIDGADLLIDLHSAGVAYRMPLFCGFSRAGAVAERSRRAAIAFGAPLIWAHRETAPGRSLSAAADLGVPSIYAECSGGGGIRAHELAAYVRGVRSVMAHLGMQPSTKVETAAPRWVYGGGDLDAGAVSGRPGFFVSVAGAGEAVAEGSEIGRLYGFEGGLLDVVQAPAPGVVMFLRRQSRVRTGDVLYVLARLEDEKE</sequence>
<keyword evidence="7" id="KW-1185">Reference proteome</keyword>
<evidence type="ECO:0000256" key="1">
    <source>
        <dbReference type="ARBA" id="ARBA00001947"/>
    </source>
</evidence>
<dbReference type="InterPro" id="IPR055438">
    <property type="entry name" value="AstE_AspA_cat"/>
</dbReference>
<keyword evidence="4" id="KW-0862">Zinc</keyword>
<dbReference type="PIRSF" id="PIRSF039012">
    <property type="entry name" value="ASP"/>
    <property type="match status" value="1"/>
</dbReference>